<dbReference type="PROSITE" id="PS51704">
    <property type="entry name" value="GP_PDE"/>
    <property type="match status" value="1"/>
</dbReference>
<proteinExistence type="predicted"/>
<dbReference type="AlphaFoldDB" id="A0A1G6N1E3"/>
<gene>
    <name evidence="2" type="ORF">SAMN04488112_11195</name>
</gene>
<dbReference type="EMBL" id="FMZA01000011">
    <property type="protein sequence ID" value="SDC61633.1"/>
    <property type="molecule type" value="Genomic_DNA"/>
</dbReference>
<evidence type="ECO:0000259" key="1">
    <source>
        <dbReference type="PROSITE" id="PS51704"/>
    </source>
</evidence>
<accession>A0A1G6N1E3</accession>
<evidence type="ECO:0000313" key="2">
    <source>
        <dbReference type="EMBL" id="SDC61633.1"/>
    </source>
</evidence>
<protein>
    <submittedName>
        <fullName evidence="2">Glycerophosphoryl diester phosphodiesterase</fullName>
    </submittedName>
</protein>
<feature type="domain" description="GP-PDE" evidence="1">
    <location>
        <begin position="48"/>
        <end position="291"/>
    </location>
</feature>
<dbReference type="InterPro" id="IPR030395">
    <property type="entry name" value="GP_PDE_dom"/>
</dbReference>
<organism evidence="2 3">
    <name type="scientific">Melghirimyces thermohalophilus</name>
    <dbReference type="NCBI Taxonomy" id="1236220"/>
    <lineage>
        <taxon>Bacteria</taxon>
        <taxon>Bacillati</taxon>
        <taxon>Bacillota</taxon>
        <taxon>Bacilli</taxon>
        <taxon>Bacillales</taxon>
        <taxon>Thermoactinomycetaceae</taxon>
        <taxon>Melghirimyces</taxon>
    </lineage>
</organism>
<dbReference type="PANTHER" id="PTHR46211:SF1">
    <property type="entry name" value="GLYCEROPHOSPHODIESTER PHOSPHODIESTERASE, CYTOPLASMIC"/>
    <property type="match status" value="1"/>
</dbReference>
<evidence type="ECO:0000313" key="3">
    <source>
        <dbReference type="Proteomes" id="UP000199387"/>
    </source>
</evidence>
<dbReference type="SUPFAM" id="SSF51695">
    <property type="entry name" value="PLC-like phosphodiesterases"/>
    <property type="match status" value="1"/>
</dbReference>
<dbReference type="RefSeq" id="WP_425412209.1">
    <property type="nucleotide sequence ID" value="NZ_FMZA01000011.1"/>
</dbReference>
<reference evidence="2 3" key="1">
    <citation type="submission" date="2016-10" db="EMBL/GenBank/DDBJ databases">
        <authorList>
            <person name="de Groot N.N."/>
        </authorList>
    </citation>
    <scope>NUCLEOTIDE SEQUENCE [LARGE SCALE GENOMIC DNA]</scope>
    <source>
        <strain evidence="2 3">DSM 45514</strain>
    </source>
</reference>
<dbReference type="Pfam" id="PF03009">
    <property type="entry name" value="GDPD"/>
    <property type="match status" value="1"/>
</dbReference>
<dbReference type="GO" id="GO:0008081">
    <property type="term" value="F:phosphoric diester hydrolase activity"/>
    <property type="evidence" value="ECO:0007669"/>
    <property type="project" value="InterPro"/>
</dbReference>
<dbReference type="STRING" id="1236220.SAMN04488112_11195"/>
<sequence>MMKRWKRGWSAIGRLMIALMLFALPMMITGVGLAEADTGSERIHHSKFINVAHRGASGYAPENTIAAFDKAVEMKADYFELDVQRSKDGQLVLIHDTTVDRTTNGTGAVKDLTLKELKSLDAGSWFDEKYAGEKIPTLGETLDRYRGKIKILIELKSPSLYPGIEQQVAEELAKRNLDKRGDKVIVQSFDHESVKRFHQIMPSVPVGVLASYGSYRDTGITDKHLRSFAQYADFVNPNKDLVDRDLVKRVHRHGMKILPYTVRDESAANALFDAGVDGLITDFPELAYTHPHK</sequence>
<dbReference type="GO" id="GO:0006629">
    <property type="term" value="P:lipid metabolic process"/>
    <property type="evidence" value="ECO:0007669"/>
    <property type="project" value="InterPro"/>
</dbReference>
<name>A0A1G6N1E3_9BACL</name>
<keyword evidence="3" id="KW-1185">Reference proteome</keyword>
<dbReference type="Proteomes" id="UP000199387">
    <property type="component" value="Unassembled WGS sequence"/>
</dbReference>
<dbReference type="InterPro" id="IPR017946">
    <property type="entry name" value="PLC-like_Pdiesterase_TIM-brl"/>
</dbReference>
<dbReference type="PANTHER" id="PTHR46211">
    <property type="entry name" value="GLYCEROPHOSPHORYL DIESTER PHOSPHODIESTERASE"/>
    <property type="match status" value="1"/>
</dbReference>
<dbReference type="Gene3D" id="3.20.20.190">
    <property type="entry name" value="Phosphatidylinositol (PI) phosphodiesterase"/>
    <property type="match status" value="1"/>
</dbReference>